<keyword evidence="10" id="KW-1185">Reference proteome</keyword>
<dbReference type="Pfam" id="PF07559">
    <property type="entry name" value="FlgE_D2"/>
    <property type="match status" value="1"/>
</dbReference>
<feature type="domain" description="Flagellar basal-body/hook protein C-terminal" evidence="6">
    <location>
        <begin position="347"/>
        <end position="389"/>
    </location>
</feature>
<dbReference type="InterPro" id="IPR010930">
    <property type="entry name" value="Flg_bb/hook_C_dom"/>
</dbReference>
<evidence type="ECO:0000256" key="1">
    <source>
        <dbReference type="ARBA" id="ARBA00004117"/>
    </source>
</evidence>
<proteinExistence type="inferred from homology"/>
<comment type="function">
    <text evidence="5">A flexible structure which links the flagellar filament to the drive apparatus in the basal body.</text>
</comment>
<feature type="domain" description="Flagellar hook protein FlgE/F/G-like D1" evidence="8">
    <location>
        <begin position="76"/>
        <end position="133"/>
    </location>
</feature>
<sequence>MSFNIALSGIKAINGQLGEISQNIANAGTYGYKAGRANFSAFYLGSTPGGVMVGSTSQAMNVAGSLVSTGSGMDAALPGNGFFVTRDANGALVYSRVGRFGTDQHGNVIDYMGRKVQGYAAAGGGQIGDLSIPGGGIPAKASESVAYAGNMSADWVVPANGTFDKDDPQSYNRMSSQTVLDSLGREHVVNQYFVKGPDNQVTVHYTMDGEAVGAPVEMTFDEHGALISPTGKVALDLGTPAGAAALAVQIDYSGTTMFGGEATTTRRSADGHKPGTVTGVVLTEDGSLEVQYSNGEKSIAGQLAVATFQNADGLVSVSGTGWHASAAAGEALYGVAGAGPIDKLVVGALEQSNVELTEELVNLMSAQQNYQANSKVLSTENEMVRTLMQTL</sequence>
<dbReference type="EMBL" id="CP069483">
    <property type="protein sequence ID" value="QRO80648.1"/>
    <property type="molecule type" value="Genomic_DNA"/>
</dbReference>
<dbReference type="InterPro" id="IPR020013">
    <property type="entry name" value="Flagellar_FlgE/F/G"/>
</dbReference>
<dbReference type="Pfam" id="PF22692">
    <property type="entry name" value="LlgE_F_G_D1"/>
    <property type="match status" value="1"/>
</dbReference>
<organism evidence="9 10">
    <name type="scientific">Burkholderia dolosa</name>
    <dbReference type="NCBI Taxonomy" id="152500"/>
    <lineage>
        <taxon>Bacteria</taxon>
        <taxon>Pseudomonadati</taxon>
        <taxon>Pseudomonadota</taxon>
        <taxon>Betaproteobacteria</taxon>
        <taxon>Burkholderiales</taxon>
        <taxon>Burkholderiaceae</taxon>
        <taxon>Burkholderia</taxon>
        <taxon>Burkholderia cepacia complex</taxon>
    </lineage>
</organism>
<dbReference type="GeneID" id="93130628"/>
<comment type="similarity">
    <text evidence="2 5">Belongs to the flagella basal body rod proteins family.</text>
</comment>
<dbReference type="InterPro" id="IPR053967">
    <property type="entry name" value="LlgE_F_G-like_D1"/>
</dbReference>
<dbReference type="Pfam" id="PF06429">
    <property type="entry name" value="Flg_bbr_C"/>
    <property type="match status" value="1"/>
</dbReference>
<keyword evidence="4 5" id="KW-0975">Bacterial flagellum</keyword>
<dbReference type="GO" id="GO:0009424">
    <property type="term" value="C:bacterial-type flagellum hook"/>
    <property type="evidence" value="ECO:0007669"/>
    <property type="project" value="TreeGrafter"/>
</dbReference>
<keyword evidence="9" id="KW-0966">Cell projection</keyword>
<evidence type="ECO:0000259" key="6">
    <source>
        <dbReference type="Pfam" id="PF06429"/>
    </source>
</evidence>
<dbReference type="NCBIfam" id="TIGR03506">
    <property type="entry name" value="FlgEFG_subfam"/>
    <property type="match status" value="1"/>
</dbReference>
<keyword evidence="9" id="KW-0969">Cilium</keyword>
<comment type="subcellular location">
    <subcellularLocation>
        <location evidence="1 5">Bacterial flagellum basal body</location>
    </subcellularLocation>
</comment>
<accession>A0A892IEP6</accession>
<dbReference type="Proteomes" id="UP000625568">
    <property type="component" value="Chromosome 2"/>
</dbReference>
<dbReference type="InterPro" id="IPR037058">
    <property type="entry name" value="Falgellar_hook_FlgE_sf"/>
</dbReference>
<evidence type="ECO:0000256" key="4">
    <source>
        <dbReference type="ARBA" id="ARBA00023143"/>
    </source>
</evidence>
<evidence type="ECO:0000256" key="2">
    <source>
        <dbReference type="ARBA" id="ARBA00009677"/>
    </source>
</evidence>
<dbReference type="GO" id="GO:0009425">
    <property type="term" value="C:bacterial-type flagellum basal body"/>
    <property type="evidence" value="ECO:0007669"/>
    <property type="project" value="UniProtKB-SubCell"/>
</dbReference>
<evidence type="ECO:0000313" key="9">
    <source>
        <dbReference type="EMBL" id="QRO80648.1"/>
    </source>
</evidence>
<keyword evidence="9" id="KW-0282">Flagellum</keyword>
<dbReference type="PANTHER" id="PTHR30435:SF1">
    <property type="entry name" value="FLAGELLAR HOOK PROTEIN FLGE"/>
    <property type="match status" value="1"/>
</dbReference>
<dbReference type="GO" id="GO:0005829">
    <property type="term" value="C:cytosol"/>
    <property type="evidence" value="ECO:0007669"/>
    <property type="project" value="TreeGrafter"/>
</dbReference>
<evidence type="ECO:0000259" key="8">
    <source>
        <dbReference type="Pfam" id="PF22692"/>
    </source>
</evidence>
<dbReference type="SUPFAM" id="SSF117143">
    <property type="entry name" value="Flagellar hook protein flgE"/>
    <property type="match status" value="1"/>
</dbReference>
<dbReference type="RefSeq" id="WP_035975086.1">
    <property type="nucleotide sequence ID" value="NZ_CABVPR010000066.1"/>
</dbReference>
<evidence type="ECO:0000259" key="7">
    <source>
        <dbReference type="Pfam" id="PF07559"/>
    </source>
</evidence>
<feature type="domain" description="Flagellar hook protein FlgE D2" evidence="7">
    <location>
        <begin position="154"/>
        <end position="272"/>
    </location>
</feature>
<dbReference type="InterPro" id="IPR037925">
    <property type="entry name" value="FlgE/F/G-like"/>
</dbReference>
<name>A0A892IEP6_9BURK</name>
<dbReference type="InterPro" id="IPR011491">
    <property type="entry name" value="FlgE_D2"/>
</dbReference>
<evidence type="ECO:0000256" key="3">
    <source>
        <dbReference type="ARBA" id="ARBA00019015"/>
    </source>
</evidence>
<evidence type="ECO:0000256" key="5">
    <source>
        <dbReference type="RuleBase" id="RU362116"/>
    </source>
</evidence>
<reference evidence="9 10" key="1">
    <citation type="submission" date="2021-02" db="EMBL/GenBank/DDBJ databases">
        <title>FDA dAtabase for Regulatory Grade micrObial Sequences (FDA-ARGOS): Supporting development and validation of Infectious Disease Dx tests.</title>
        <authorList>
            <person name="Minogue T."/>
            <person name="Wolcott M."/>
            <person name="Wasieloski L."/>
            <person name="Aguilar W."/>
            <person name="Moore D."/>
            <person name="Jaissle J."/>
            <person name="Tallon L."/>
            <person name="Sadzewicz L."/>
            <person name="Zhao X."/>
            <person name="Boylan J."/>
            <person name="Ott S."/>
            <person name="Bowen H."/>
            <person name="Vavikolanu K."/>
            <person name="Mehta A."/>
            <person name="Aluvathingal J."/>
            <person name="Nadendla S."/>
            <person name="Yan Y."/>
            <person name="Sichtig H."/>
        </authorList>
    </citation>
    <scope>NUCLEOTIDE SEQUENCE [LARGE SCALE GENOMIC DNA]</scope>
    <source>
        <strain evidence="9 10">FDAARGOS_1272</strain>
    </source>
</reference>
<gene>
    <name evidence="9" type="ORF">I6K02_20280</name>
</gene>
<dbReference type="GO" id="GO:0071978">
    <property type="term" value="P:bacterial-type flagellum-dependent swarming motility"/>
    <property type="evidence" value="ECO:0007669"/>
    <property type="project" value="TreeGrafter"/>
</dbReference>
<dbReference type="AlphaFoldDB" id="A0A892IEP6"/>
<protein>
    <recommendedName>
        <fullName evidence="3 5">Flagellar hook protein FlgE</fullName>
    </recommendedName>
</protein>
<dbReference type="Gene3D" id="2.60.98.20">
    <property type="entry name" value="Flagellar hook protein FlgE"/>
    <property type="match status" value="1"/>
</dbReference>
<dbReference type="PANTHER" id="PTHR30435">
    <property type="entry name" value="FLAGELLAR PROTEIN"/>
    <property type="match status" value="1"/>
</dbReference>
<evidence type="ECO:0000313" key="10">
    <source>
        <dbReference type="Proteomes" id="UP000625568"/>
    </source>
</evidence>